<dbReference type="Proteomes" id="UP001222296">
    <property type="component" value="Chromosome"/>
</dbReference>
<dbReference type="GO" id="GO:0003677">
    <property type="term" value="F:DNA binding"/>
    <property type="evidence" value="ECO:0007669"/>
    <property type="project" value="UniProtKB-KW"/>
</dbReference>
<dbReference type="CDD" id="cd00796">
    <property type="entry name" value="INT_Rci_Hp1_C"/>
    <property type="match status" value="1"/>
</dbReference>
<dbReference type="PANTHER" id="PTHR30349">
    <property type="entry name" value="PHAGE INTEGRASE-RELATED"/>
    <property type="match status" value="1"/>
</dbReference>
<name>A0A084EYT4_GLAPU</name>
<dbReference type="InterPro" id="IPR050090">
    <property type="entry name" value="Tyrosine_recombinase_XerCD"/>
</dbReference>
<dbReference type="PANTHER" id="PTHR30349:SF94">
    <property type="entry name" value="INTEGRASE_RECOMBINASE HI_1414-RELATED"/>
    <property type="match status" value="1"/>
</dbReference>
<evidence type="ECO:0000313" key="5">
    <source>
        <dbReference type="EMBL" id="MDD2167669.1"/>
    </source>
</evidence>
<keyword evidence="2" id="KW-0238">DNA-binding</keyword>
<dbReference type="Gene3D" id="1.10.150.130">
    <property type="match status" value="1"/>
</dbReference>
<accession>A0A084EYT4</accession>
<dbReference type="InterPro" id="IPR011010">
    <property type="entry name" value="DNA_brk_join_enz"/>
</dbReference>
<dbReference type="GO" id="GO:0006310">
    <property type="term" value="P:DNA recombination"/>
    <property type="evidence" value="ECO:0007669"/>
    <property type="project" value="UniProtKB-KW"/>
</dbReference>
<dbReference type="RefSeq" id="WP_005712908.1">
    <property type="nucleotide sequence ID" value="NZ_CBCRUP010000024.1"/>
</dbReference>
<dbReference type="InterPro" id="IPR010998">
    <property type="entry name" value="Integrase_recombinase_N"/>
</dbReference>
<sequence>MATIIKRGDKWRVQINKKGIRKNATFSTKVEASRWAISVESQIEAGEYSSIPKMTFAELIDKYVAEVTVNKGGAREESLRLNRIAKTPLGRVELEDLNKEHFEKWQNKRLTEVSVLSVLRERVSLSAVVSQAIKWEFLKSNPLSLVDKPKEPPPRTRRYSQDEIDRLLFVSGFDFDKQPETMISRVGASILFAIETAMRVGEICNLKWEDVDFNKSTAFLPKTKNGFARTVPLSSTAIKILRHLEKVKSECNQTVFQVKSSSHDAIFRKMKELAGLADQDLHFHDTRREALSRLAKKVDVMTLAKISGHRDIKILLNTYYAPDMSDVAGILG</sequence>
<dbReference type="GO" id="GO:0015074">
    <property type="term" value="P:DNA integration"/>
    <property type="evidence" value="ECO:0007669"/>
    <property type="project" value="UniProtKB-KW"/>
</dbReference>
<proteinExistence type="predicted"/>
<evidence type="ECO:0000256" key="2">
    <source>
        <dbReference type="ARBA" id="ARBA00023125"/>
    </source>
</evidence>
<dbReference type="Proteomes" id="UP001148834">
    <property type="component" value="Unassembled WGS sequence"/>
</dbReference>
<evidence type="ECO:0000259" key="4">
    <source>
        <dbReference type="PROSITE" id="PS51898"/>
    </source>
</evidence>
<evidence type="ECO:0000313" key="7">
    <source>
        <dbReference type="Proteomes" id="UP001148834"/>
    </source>
</evidence>
<dbReference type="InterPro" id="IPR002104">
    <property type="entry name" value="Integrase_catalytic"/>
</dbReference>
<evidence type="ECO:0000256" key="1">
    <source>
        <dbReference type="ARBA" id="ARBA00022908"/>
    </source>
</evidence>
<keyword evidence="1" id="KW-0229">DNA integration</keyword>
<evidence type="ECO:0000256" key="3">
    <source>
        <dbReference type="ARBA" id="ARBA00023172"/>
    </source>
</evidence>
<organism evidence="5 7">
    <name type="scientific">Glaesserella parasuis</name>
    <name type="common">Haemophilus parasuis</name>
    <dbReference type="NCBI Taxonomy" id="738"/>
    <lineage>
        <taxon>Bacteria</taxon>
        <taxon>Pseudomonadati</taxon>
        <taxon>Pseudomonadota</taxon>
        <taxon>Gammaproteobacteria</taxon>
        <taxon>Pasteurellales</taxon>
        <taxon>Pasteurellaceae</taxon>
        <taxon>Glaesserella</taxon>
    </lineage>
</organism>
<keyword evidence="3" id="KW-0233">DNA recombination</keyword>
<gene>
    <name evidence="5" type="ORF">N5925_03410</name>
    <name evidence="6" type="ORF">QBL01_06750</name>
</gene>
<reference evidence="5" key="1">
    <citation type="submission" date="2022-09" db="EMBL/GenBank/DDBJ databases">
        <title>Molecular characterization of Glaesserella parasuis strains circulating in commercial swine farms using whole-genome sequencing.</title>
        <authorList>
            <person name="Mugabi R."/>
            <person name="Clavijo M."/>
            <person name="Li G."/>
        </authorList>
    </citation>
    <scope>NUCLEOTIDE SEQUENCE</scope>
    <source>
        <strain evidence="5">0435-53</strain>
    </source>
</reference>
<dbReference type="InterPro" id="IPR013762">
    <property type="entry name" value="Integrase-like_cat_sf"/>
</dbReference>
<feature type="domain" description="Tyr recombinase" evidence="4">
    <location>
        <begin position="154"/>
        <end position="332"/>
    </location>
</feature>
<dbReference type="EMBL" id="CP121769">
    <property type="protein sequence ID" value="WGE08958.1"/>
    <property type="molecule type" value="Genomic_DNA"/>
</dbReference>
<dbReference type="EMBL" id="JAODIR010000011">
    <property type="protein sequence ID" value="MDD2167669.1"/>
    <property type="molecule type" value="Genomic_DNA"/>
</dbReference>
<dbReference type="OrthoDB" id="5567253at2"/>
<dbReference type="SUPFAM" id="SSF56349">
    <property type="entry name" value="DNA breaking-rejoining enzymes"/>
    <property type="match status" value="1"/>
</dbReference>
<dbReference type="AlphaFoldDB" id="A0A084EYT4"/>
<reference evidence="6" key="2">
    <citation type="submission" date="2023-04" db="EMBL/GenBank/DDBJ databases">
        <title>Molecular characterization of the Integrative and Conjugative elements harboring multidrug-resistance gene from Glaesserella (Haemophilus) parasuis.</title>
        <authorList>
            <person name="Che Y."/>
            <person name="Zhou L."/>
        </authorList>
    </citation>
    <scope>NUCLEOTIDE SEQUENCE</scope>
    <source>
        <strain evidence="6">Z44</strain>
    </source>
</reference>
<protein>
    <submittedName>
        <fullName evidence="5">Site-specific integrase</fullName>
    </submittedName>
</protein>
<dbReference type="Pfam" id="PF00589">
    <property type="entry name" value="Phage_integrase"/>
    <property type="match status" value="1"/>
</dbReference>
<dbReference type="Gene3D" id="1.10.443.10">
    <property type="entry name" value="Intergrase catalytic core"/>
    <property type="match status" value="1"/>
</dbReference>
<dbReference type="PROSITE" id="PS51898">
    <property type="entry name" value="TYR_RECOMBINASE"/>
    <property type="match status" value="1"/>
</dbReference>
<evidence type="ECO:0000313" key="6">
    <source>
        <dbReference type="EMBL" id="WGE08958.1"/>
    </source>
</evidence>